<keyword evidence="1" id="KW-0472">Membrane</keyword>
<dbReference type="InterPro" id="IPR036779">
    <property type="entry name" value="LysM_dom_sf"/>
</dbReference>
<feature type="transmembrane region" description="Helical" evidence="1">
    <location>
        <begin position="7"/>
        <end position="26"/>
    </location>
</feature>
<dbReference type="AlphaFoldDB" id="A0A1H0X156"/>
<evidence type="ECO:0000256" key="1">
    <source>
        <dbReference type="SAM" id="Phobius"/>
    </source>
</evidence>
<dbReference type="Gene3D" id="3.10.350.10">
    <property type="entry name" value="LysM domain"/>
    <property type="match status" value="1"/>
</dbReference>
<proteinExistence type="predicted"/>
<reference evidence="3" key="1">
    <citation type="submission" date="2016-10" db="EMBL/GenBank/DDBJ databases">
        <authorList>
            <person name="Varghese N."/>
            <person name="Submissions S."/>
        </authorList>
    </citation>
    <scope>NUCLEOTIDE SEQUENCE [LARGE SCALE GENOMIC DNA]</scope>
    <source>
        <strain evidence="3">IBRC-M10078</strain>
    </source>
</reference>
<dbReference type="OrthoDB" id="2679564at2"/>
<sequence length="107" mass="12319">MKLSLQGLTYYILFFILVMGFTFALTTNASGENEINYISITLSEGDSLWKVNEAFKEYHQLEFFEFVSWIENKNKVRSESLKPGDQLILPIKKEHYSKNLTAIASGE</sequence>
<evidence type="ECO:0000313" key="3">
    <source>
        <dbReference type="Proteomes" id="UP000199159"/>
    </source>
</evidence>
<accession>A0A1H0X156</accession>
<evidence type="ECO:0008006" key="4">
    <source>
        <dbReference type="Google" id="ProtNLM"/>
    </source>
</evidence>
<dbReference type="EMBL" id="FNJU01000022">
    <property type="protein sequence ID" value="SDP96683.1"/>
    <property type="molecule type" value="Genomic_DNA"/>
</dbReference>
<keyword evidence="3" id="KW-1185">Reference proteome</keyword>
<name>A0A1H0X156_9BACI</name>
<dbReference type="RefSeq" id="WP_090859760.1">
    <property type="nucleotide sequence ID" value="NZ_FNJU01000022.1"/>
</dbReference>
<keyword evidence="1" id="KW-1133">Transmembrane helix</keyword>
<gene>
    <name evidence="2" type="ORF">SAMN05216565_12228</name>
</gene>
<organism evidence="2 3">
    <name type="scientific">Litchfieldia salsa</name>
    <dbReference type="NCBI Taxonomy" id="930152"/>
    <lineage>
        <taxon>Bacteria</taxon>
        <taxon>Bacillati</taxon>
        <taxon>Bacillota</taxon>
        <taxon>Bacilli</taxon>
        <taxon>Bacillales</taxon>
        <taxon>Bacillaceae</taxon>
        <taxon>Litchfieldia</taxon>
    </lineage>
</organism>
<dbReference type="Proteomes" id="UP000199159">
    <property type="component" value="Unassembled WGS sequence"/>
</dbReference>
<protein>
    <recommendedName>
        <fullName evidence="4">Cell division suppressor protein YneA</fullName>
    </recommendedName>
</protein>
<evidence type="ECO:0000313" key="2">
    <source>
        <dbReference type="EMBL" id="SDP96683.1"/>
    </source>
</evidence>
<dbReference type="STRING" id="930152.SAMN05216565_12228"/>
<keyword evidence="1" id="KW-0812">Transmembrane</keyword>